<dbReference type="EMBL" id="CAJVNV010000039">
    <property type="protein sequence ID" value="CAG7984766.1"/>
    <property type="molecule type" value="Genomic_DNA"/>
</dbReference>
<accession>A0A9W4HCN6</accession>
<gene>
    <name evidence="1" type="ORF">PNAL_LOCUS1420</name>
</gene>
<organism evidence="1 2">
    <name type="scientific">Penicillium nalgiovense</name>
    <dbReference type="NCBI Taxonomy" id="60175"/>
    <lineage>
        <taxon>Eukaryota</taxon>
        <taxon>Fungi</taxon>
        <taxon>Dikarya</taxon>
        <taxon>Ascomycota</taxon>
        <taxon>Pezizomycotina</taxon>
        <taxon>Eurotiomycetes</taxon>
        <taxon>Eurotiomycetidae</taxon>
        <taxon>Eurotiales</taxon>
        <taxon>Aspergillaceae</taxon>
        <taxon>Penicillium</taxon>
    </lineage>
</organism>
<protein>
    <submittedName>
        <fullName evidence="1">Uncharacterized protein</fullName>
    </submittedName>
</protein>
<reference evidence="1" key="1">
    <citation type="submission" date="2021-07" db="EMBL/GenBank/DDBJ databases">
        <authorList>
            <person name="Branca A.L. A."/>
        </authorList>
    </citation>
    <scope>NUCLEOTIDE SEQUENCE</scope>
</reference>
<dbReference type="Proteomes" id="UP001153461">
    <property type="component" value="Unassembled WGS sequence"/>
</dbReference>
<dbReference type="AlphaFoldDB" id="A0A9W4HCN6"/>
<proteinExistence type="predicted"/>
<sequence>MEQTLLRPSLLWSLQITNMISSFGLCRGGRRPICLLASRSVWPSWHSRSLSLSSVGFPVSLLWSSADSSSGSPRSRCTSIED</sequence>
<evidence type="ECO:0000313" key="1">
    <source>
        <dbReference type="EMBL" id="CAG7984766.1"/>
    </source>
</evidence>
<comment type="caution">
    <text evidence="1">The sequence shown here is derived from an EMBL/GenBank/DDBJ whole genome shotgun (WGS) entry which is preliminary data.</text>
</comment>
<name>A0A9W4HCN6_PENNA</name>
<evidence type="ECO:0000313" key="2">
    <source>
        <dbReference type="Proteomes" id="UP001153461"/>
    </source>
</evidence>
<dbReference type="OrthoDB" id="5308957at2759"/>